<dbReference type="Proteomes" id="UP000886818">
    <property type="component" value="Chromosome"/>
</dbReference>
<evidence type="ECO:0000259" key="5">
    <source>
        <dbReference type="PROSITE" id="PS51178"/>
    </source>
</evidence>
<dbReference type="PANTHER" id="PTHR30627">
    <property type="entry name" value="PEPTIDOGLYCAN D,D-TRANSPEPTIDASE"/>
    <property type="match status" value="1"/>
</dbReference>
<dbReference type="Pfam" id="PF03793">
    <property type="entry name" value="PASTA"/>
    <property type="match status" value="1"/>
</dbReference>
<dbReference type="InterPro" id="IPR001460">
    <property type="entry name" value="PCN-bd_Tpept"/>
</dbReference>
<dbReference type="InterPro" id="IPR011927">
    <property type="entry name" value="SpoVD_pbp"/>
</dbReference>
<sequence length="671" mass="75244">MTTPTIANKKRLIFLLFLVSFLLFLLIFRIGWIQIIKGEQYRQLAHIQQTRDIPIPAKRGTIYDRKGKELAISASTNTVWARPAEVKSAKTPDESAKKVEQTAKKLAEILEMDEKALKETLSQNKGLVKVKKWIDKDKADAIRKEKLDGIWIAEDNRRYYPFGNFAAHIIGHTTTDNQGLSGIELEYNKYLSGLPGRWIKNTDAAGRQLHYGTEKYYEAENGLNVVLTIDEVIQHFTEKAMDDALVRTKGKRIFAIVMEPKTGDVLAMAAKPDYDPNNPRIPIDESRKREYELADSKGKQKIWNSMWRNPLVSDTYEPGSTFKLITAAAGLEEGVVTPDSPFYCKGYIMVAGQRLRCWRYYRPHGSETFTQALQASCNPAFVEVGQRLGVEKLYEYIDAFGFTKPTGIDLPGESSAIIQNKKYVGPVELGTISFGQGISVTPLQLATAISAIANDGKLMQPRIVKELVDDSGNVIQRYEPKMIRQVLSEKTARELRLMMESVVTEGSGKYAYIPGYRVGGKTGTAQKVINGKYANGKVYASFVGIAPVNDPKLAVLVVVDEPQGVHYGGTNAGPVVHDIIRDTLRYLDVEPNFNEEEAKEYAQKEVAIPEVRNLSLKEATKVLEKYKLKYKTEPIDVENPDSIIIDMFPKPGAKVPESSMIILYLKKENTN</sequence>
<dbReference type="EMBL" id="CP078093">
    <property type="protein sequence ID" value="QXM05808.1"/>
    <property type="molecule type" value="Genomic_DNA"/>
</dbReference>
<organism evidence="6 7">
    <name type="scientific">Crassaminicella indica</name>
    <dbReference type="NCBI Taxonomy" id="2855394"/>
    <lineage>
        <taxon>Bacteria</taxon>
        <taxon>Bacillati</taxon>
        <taxon>Bacillota</taxon>
        <taxon>Clostridia</taxon>
        <taxon>Eubacteriales</taxon>
        <taxon>Clostridiaceae</taxon>
        <taxon>Crassaminicella</taxon>
    </lineage>
</organism>
<dbReference type="RefSeq" id="WP_218282506.1">
    <property type="nucleotide sequence ID" value="NZ_CP078093.1"/>
</dbReference>
<evidence type="ECO:0000256" key="4">
    <source>
        <dbReference type="SAM" id="Phobius"/>
    </source>
</evidence>
<keyword evidence="7" id="KW-1185">Reference proteome</keyword>
<keyword evidence="4" id="KW-0812">Transmembrane</keyword>
<accession>A0ABX8R9V5</accession>
<keyword evidence="3 4" id="KW-0472">Membrane</keyword>
<evidence type="ECO:0000313" key="6">
    <source>
        <dbReference type="EMBL" id="QXM05808.1"/>
    </source>
</evidence>
<reference evidence="6" key="1">
    <citation type="submission" date="2021-07" db="EMBL/GenBank/DDBJ databases">
        <title>Complete genome sequence of Crassaminicella sp. 143-21, isolated from a deep-sea hydrothermal vent.</title>
        <authorList>
            <person name="Li X."/>
        </authorList>
    </citation>
    <scope>NUCLEOTIDE SEQUENCE</scope>
    <source>
        <strain evidence="6">143-21</strain>
    </source>
</reference>
<comment type="subcellular location">
    <subcellularLocation>
        <location evidence="1">Membrane</location>
    </subcellularLocation>
</comment>
<dbReference type="Pfam" id="PF03717">
    <property type="entry name" value="PBP_dimer"/>
    <property type="match status" value="1"/>
</dbReference>
<protein>
    <submittedName>
        <fullName evidence="6">Stage V sporulation protein D</fullName>
    </submittedName>
</protein>
<evidence type="ECO:0000256" key="3">
    <source>
        <dbReference type="ARBA" id="ARBA00023136"/>
    </source>
</evidence>
<dbReference type="InterPro" id="IPR050515">
    <property type="entry name" value="Beta-lactam/transpept"/>
</dbReference>
<evidence type="ECO:0000256" key="2">
    <source>
        <dbReference type="ARBA" id="ARBA00007171"/>
    </source>
</evidence>
<dbReference type="SMART" id="SM00740">
    <property type="entry name" value="PASTA"/>
    <property type="match status" value="1"/>
</dbReference>
<dbReference type="InterPro" id="IPR005543">
    <property type="entry name" value="PASTA_dom"/>
</dbReference>
<name>A0ABX8R9V5_9CLOT</name>
<dbReference type="InterPro" id="IPR005311">
    <property type="entry name" value="PBP_dimer"/>
</dbReference>
<dbReference type="Pfam" id="PF00905">
    <property type="entry name" value="Transpeptidase"/>
    <property type="match status" value="1"/>
</dbReference>
<gene>
    <name evidence="6" type="ORF">KVH43_10640</name>
</gene>
<feature type="transmembrane region" description="Helical" evidence="4">
    <location>
        <begin position="12"/>
        <end position="32"/>
    </location>
</feature>
<evidence type="ECO:0000313" key="7">
    <source>
        <dbReference type="Proteomes" id="UP000886818"/>
    </source>
</evidence>
<dbReference type="PROSITE" id="PS51178">
    <property type="entry name" value="PASTA"/>
    <property type="match status" value="1"/>
</dbReference>
<dbReference type="NCBIfam" id="TIGR02214">
    <property type="entry name" value="spoVD_pbp"/>
    <property type="match status" value="1"/>
</dbReference>
<evidence type="ECO:0000256" key="1">
    <source>
        <dbReference type="ARBA" id="ARBA00004370"/>
    </source>
</evidence>
<keyword evidence="4" id="KW-1133">Transmembrane helix</keyword>
<comment type="similarity">
    <text evidence="2">Belongs to the transpeptidase family.</text>
</comment>
<proteinExistence type="inferred from homology"/>
<feature type="domain" description="PASTA" evidence="5">
    <location>
        <begin position="603"/>
        <end position="667"/>
    </location>
</feature>
<dbReference type="PANTHER" id="PTHR30627:SF1">
    <property type="entry name" value="PEPTIDOGLYCAN D,D-TRANSPEPTIDASE FTSI"/>
    <property type="match status" value="1"/>
</dbReference>